<dbReference type="STRING" id="195883.A0A482WY65"/>
<comment type="subcellular location">
    <subcellularLocation>
        <location evidence="1">Membrane</location>
    </subcellularLocation>
</comment>
<organism evidence="8 9">
    <name type="scientific">Laodelphax striatellus</name>
    <name type="common">Small brown planthopper</name>
    <name type="synonym">Delphax striatella</name>
    <dbReference type="NCBI Taxonomy" id="195883"/>
    <lineage>
        <taxon>Eukaryota</taxon>
        <taxon>Metazoa</taxon>
        <taxon>Ecdysozoa</taxon>
        <taxon>Arthropoda</taxon>
        <taxon>Hexapoda</taxon>
        <taxon>Insecta</taxon>
        <taxon>Pterygota</taxon>
        <taxon>Neoptera</taxon>
        <taxon>Paraneoptera</taxon>
        <taxon>Hemiptera</taxon>
        <taxon>Auchenorrhyncha</taxon>
        <taxon>Fulgoroidea</taxon>
        <taxon>Delphacidae</taxon>
        <taxon>Criomorphinae</taxon>
        <taxon>Laodelphax</taxon>
    </lineage>
</organism>
<dbReference type="CDD" id="cd14978">
    <property type="entry name" value="7tmA_FMRFamide_R-like"/>
    <property type="match status" value="1"/>
</dbReference>
<evidence type="ECO:0000256" key="2">
    <source>
        <dbReference type="ARBA" id="ARBA00010663"/>
    </source>
</evidence>
<protein>
    <recommendedName>
        <fullName evidence="7">G-protein coupled receptors family 1 profile domain-containing protein</fullName>
    </recommendedName>
</protein>
<dbReference type="AlphaFoldDB" id="A0A482WY65"/>
<reference evidence="8 9" key="1">
    <citation type="journal article" date="2017" name="Gigascience">
        <title>Genome sequence of the small brown planthopper, Laodelphax striatellus.</title>
        <authorList>
            <person name="Zhu J."/>
            <person name="Jiang F."/>
            <person name="Wang X."/>
            <person name="Yang P."/>
            <person name="Bao Y."/>
            <person name="Zhao W."/>
            <person name="Wang W."/>
            <person name="Lu H."/>
            <person name="Wang Q."/>
            <person name="Cui N."/>
            <person name="Li J."/>
            <person name="Chen X."/>
            <person name="Luo L."/>
            <person name="Yu J."/>
            <person name="Kang L."/>
            <person name="Cui F."/>
        </authorList>
    </citation>
    <scope>NUCLEOTIDE SEQUENCE [LARGE SCALE GENOMIC DNA]</scope>
    <source>
        <strain evidence="8">Lst14</strain>
    </source>
</reference>
<feature type="transmembrane region" description="Helical" evidence="6">
    <location>
        <begin position="142"/>
        <end position="162"/>
    </location>
</feature>
<dbReference type="PRINTS" id="PR00237">
    <property type="entry name" value="GPCRRHODOPSN"/>
</dbReference>
<dbReference type="SMR" id="A0A482WY65"/>
<feature type="transmembrane region" description="Helical" evidence="6">
    <location>
        <begin position="292"/>
        <end position="311"/>
    </location>
</feature>
<dbReference type="InParanoid" id="A0A482WY65"/>
<evidence type="ECO:0000256" key="1">
    <source>
        <dbReference type="ARBA" id="ARBA00004370"/>
    </source>
</evidence>
<feature type="domain" description="G-protein coupled receptors family 1 profile" evidence="7">
    <location>
        <begin position="38"/>
        <end position="308"/>
    </location>
</feature>
<evidence type="ECO:0000256" key="6">
    <source>
        <dbReference type="SAM" id="Phobius"/>
    </source>
</evidence>
<dbReference type="PANTHER" id="PTHR46641:SF22">
    <property type="entry name" value="PROCTOLIN RECEPTOR, ISOFORM A"/>
    <property type="match status" value="1"/>
</dbReference>
<evidence type="ECO:0000256" key="3">
    <source>
        <dbReference type="ARBA" id="ARBA00022692"/>
    </source>
</evidence>
<feature type="transmembrane region" description="Helical" evidence="6">
    <location>
        <begin position="26"/>
        <end position="46"/>
    </location>
</feature>
<feature type="transmembrane region" description="Helical" evidence="6">
    <location>
        <begin position="194"/>
        <end position="219"/>
    </location>
</feature>
<feature type="transmembrane region" description="Helical" evidence="6">
    <location>
        <begin position="97"/>
        <end position="121"/>
    </location>
</feature>
<evidence type="ECO:0000313" key="8">
    <source>
        <dbReference type="EMBL" id="RZF38206.1"/>
    </source>
</evidence>
<gene>
    <name evidence="8" type="ORF">LSTR_LSTR005567</name>
</gene>
<feature type="transmembrane region" description="Helical" evidence="6">
    <location>
        <begin position="58"/>
        <end position="77"/>
    </location>
</feature>
<comment type="caution">
    <text evidence="8">The sequence shown here is derived from an EMBL/GenBank/DDBJ whole genome shotgun (WGS) entry which is preliminary data.</text>
</comment>
<dbReference type="Pfam" id="PF00001">
    <property type="entry name" value="7tm_1"/>
    <property type="match status" value="1"/>
</dbReference>
<dbReference type="InterPro" id="IPR052954">
    <property type="entry name" value="GPCR-Ligand_Int"/>
</dbReference>
<evidence type="ECO:0000256" key="4">
    <source>
        <dbReference type="ARBA" id="ARBA00022989"/>
    </source>
</evidence>
<dbReference type="InterPro" id="IPR000276">
    <property type="entry name" value="GPCR_Rhodpsn"/>
</dbReference>
<dbReference type="Gene3D" id="1.20.1070.10">
    <property type="entry name" value="Rhodopsin 7-helix transmembrane proteins"/>
    <property type="match status" value="1"/>
</dbReference>
<sequence length="356" mass="40779">MADEALPDDHFAVRFRDDLRFWIQRVAVPLVVAVGVLGNAVTVVVLTRRRMSSSTNTYLTALAVADLLYLLGIFYLSVEHYPDVHLSTNLTACYWNYYRFIIWFTDVASAVSVWLTVSFTVERYIAVCHPLRGKVICTEKRARRVILTIFALCTLATATTPFEYFVRTDLNSHNQTTISIGHTDLADNNIYRAFFYWFWAFAFVFVPLVLLAVFNTILVGTVRRSIRQRGLTEVETNCRQKQENKITMTLIAVVFLFMVCQTPQAFLLIVTYFYSPSRKTLGHFVLRGLGNIANFLVAINAASNFILYCAMSDKYKRTLILTFFPCLASRHRRSHTFNSNVASYENSSIRIVSRHS</sequence>
<dbReference type="Proteomes" id="UP000291343">
    <property type="component" value="Unassembled WGS sequence"/>
</dbReference>
<dbReference type="OrthoDB" id="10011262at2759"/>
<keyword evidence="5 6" id="KW-0472">Membrane</keyword>
<dbReference type="PANTHER" id="PTHR46641">
    <property type="entry name" value="FMRFAMIDE RECEPTOR-RELATED"/>
    <property type="match status" value="1"/>
</dbReference>
<name>A0A482WY65_LAOST</name>
<dbReference type="FunCoup" id="A0A482WY65">
    <property type="interactions" value="42"/>
</dbReference>
<dbReference type="EMBL" id="QKKF02022802">
    <property type="protein sequence ID" value="RZF38206.1"/>
    <property type="molecule type" value="Genomic_DNA"/>
</dbReference>
<evidence type="ECO:0000259" key="7">
    <source>
        <dbReference type="PROSITE" id="PS50262"/>
    </source>
</evidence>
<proteinExistence type="inferred from homology"/>
<dbReference type="PROSITE" id="PS50262">
    <property type="entry name" value="G_PROTEIN_RECEP_F1_2"/>
    <property type="match status" value="1"/>
</dbReference>
<dbReference type="InterPro" id="IPR017452">
    <property type="entry name" value="GPCR_Rhodpsn_7TM"/>
</dbReference>
<comment type="similarity">
    <text evidence="2">Belongs to the G-protein coupled receptor 1 family.</text>
</comment>
<keyword evidence="4 6" id="KW-1133">Transmembrane helix</keyword>
<keyword evidence="9" id="KW-1185">Reference proteome</keyword>
<keyword evidence="3 6" id="KW-0812">Transmembrane</keyword>
<evidence type="ECO:0000256" key="5">
    <source>
        <dbReference type="ARBA" id="ARBA00023136"/>
    </source>
</evidence>
<dbReference type="GO" id="GO:0016020">
    <property type="term" value="C:membrane"/>
    <property type="evidence" value="ECO:0007669"/>
    <property type="project" value="UniProtKB-SubCell"/>
</dbReference>
<feature type="transmembrane region" description="Helical" evidence="6">
    <location>
        <begin position="249"/>
        <end position="272"/>
    </location>
</feature>
<dbReference type="GO" id="GO:0004930">
    <property type="term" value="F:G protein-coupled receptor activity"/>
    <property type="evidence" value="ECO:0007669"/>
    <property type="project" value="InterPro"/>
</dbReference>
<dbReference type="SUPFAM" id="SSF81321">
    <property type="entry name" value="Family A G protein-coupled receptor-like"/>
    <property type="match status" value="1"/>
</dbReference>
<accession>A0A482WY65</accession>
<evidence type="ECO:0000313" key="9">
    <source>
        <dbReference type="Proteomes" id="UP000291343"/>
    </source>
</evidence>